<feature type="signal peptide" evidence="1">
    <location>
        <begin position="1"/>
        <end position="20"/>
    </location>
</feature>
<keyword evidence="3" id="KW-1185">Reference proteome</keyword>
<gene>
    <name evidence="2" type="ORF">GK108_28165</name>
</gene>
<organism evidence="2 3">
    <name type="scientific">Spirosoma terrae</name>
    <dbReference type="NCBI Taxonomy" id="1968276"/>
    <lineage>
        <taxon>Bacteria</taxon>
        <taxon>Pseudomonadati</taxon>
        <taxon>Bacteroidota</taxon>
        <taxon>Cytophagia</taxon>
        <taxon>Cytophagales</taxon>
        <taxon>Cytophagaceae</taxon>
        <taxon>Spirosoma</taxon>
    </lineage>
</organism>
<dbReference type="EMBL" id="JAAFZH010000020">
    <property type="protein sequence ID" value="NDU98792.1"/>
    <property type="molecule type" value="Genomic_DNA"/>
</dbReference>
<sequence>MQRFILTVLLFSLRLSTASAQSIKAADEKAPVAIEKTAQGVTPATYKGRVLTVASGGGVTGFTTYYYLLDDGQLFGKRSRDNTFSFLAKQTAANTKRIFDVVEGSCKIKTTKFDKPGNMYKLVQWRKGGQAYRVAWGDPDKTVPANYPRFYDSFMSMIPASLRLK</sequence>
<feature type="chain" id="PRO_5026892747" evidence="1">
    <location>
        <begin position="21"/>
        <end position="165"/>
    </location>
</feature>
<reference evidence="2 3" key="1">
    <citation type="submission" date="2020-02" db="EMBL/GenBank/DDBJ databases">
        <title>Draft genome sequence of two Spirosoma agri KCTC 52727 and Spirosoma terrae KCTC 52035.</title>
        <authorList>
            <person name="Rojas J."/>
            <person name="Ambika Manirajan B."/>
            <person name="Suarez C."/>
            <person name="Ratering S."/>
            <person name="Schnell S."/>
        </authorList>
    </citation>
    <scope>NUCLEOTIDE SEQUENCE [LARGE SCALE GENOMIC DNA]</scope>
    <source>
        <strain evidence="2 3">KCTC 52035</strain>
    </source>
</reference>
<evidence type="ECO:0000313" key="2">
    <source>
        <dbReference type="EMBL" id="NDU98792.1"/>
    </source>
</evidence>
<dbReference type="RefSeq" id="WP_163954923.1">
    <property type="nucleotide sequence ID" value="NZ_JAAFZH010000020.1"/>
</dbReference>
<evidence type="ECO:0000313" key="3">
    <source>
        <dbReference type="Proteomes" id="UP000474175"/>
    </source>
</evidence>
<dbReference type="AlphaFoldDB" id="A0A6L9LHH4"/>
<dbReference type="Proteomes" id="UP000474175">
    <property type="component" value="Unassembled WGS sequence"/>
</dbReference>
<accession>A0A6L9LHH4</accession>
<proteinExistence type="predicted"/>
<evidence type="ECO:0000256" key="1">
    <source>
        <dbReference type="SAM" id="SignalP"/>
    </source>
</evidence>
<protein>
    <submittedName>
        <fullName evidence="2">FAD-binding oxidoreductase</fullName>
    </submittedName>
</protein>
<name>A0A6L9LHH4_9BACT</name>
<keyword evidence="1" id="KW-0732">Signal</keyword>
<comment type="caution">
    <text evidence="2">The sequence shown here is derived from an EMBL/GenBank/DDBJ whole genome shotgun (WGS) entry which is preliminary data.</text>
</comment>